<reference evidence="2 3" key="1">
    <citation type="submission" date="2011-02" db="EMBL/GenBank/DDBJ databases">
        <title>The Genome Sequence of Sphaeroforma arctica JP610.</title>
        <authorList>
            <consortium name="The Broad Institute Genome Sequencing Platform"/>
            <person name="Russ C."/>
            <person name="Cuomo C."/>
            <person name="Young S.K."/>
            <person name="Zeng Q."/>
            <person name="Gargeya S."/>
            <person name="Alvarado L."/>
            <person name="Berlin A."/>
            <person name="Chapman S.B."/>
            <person name="Chen Z."/>
            <person name="Freedman E."/>
            <person name="Gellesch M."/>
            <person name="Goldberg J."/>
            <person name="Griggs A."/>
            <person name="Gujja S."/>
            <person name="Heilman E."/>
            <person name="Heiman D."/>
            <person name="Howarth C."/>
            <person name="Mehta T."/>
            <person name="Neiman D."/>
            <person name="Pearson M."/>
            <person name="Roberts A."/>
            <person name="Saif S."/>
            <person name="Shea T."/>
            <person name="Shenoy N."/>
            <person name="Sisk P."/>
            <person name="Stolte C."/>
            <person name="Sykes S."/>
            <person name="White J."/>
            <person name="Yandava C."/>
            <person name="Burger G."/>
            <person name="Gray M.W."/>
            <person name="Holland P.W.H."/>
            <person name="King N."/>
            <person name="Lang F.B.F."/>
            <person name="Roger A.J."/>
            <person name="Ruiz-Trillo I."/>
            <person name="Haas B."/>
            <person name="Nusbaum C."/>
            <person name="Birren B."/>
        </authorList>
    </citation>
    <scope>NUCLEOTIDE SEQUENCE [LARGE SCALE GENOMIC DNA]</scope>
    <source>
        <strain evidence="2 3">JP610</strain>
    </source>
</reference>
<protein>
    <submittedName>
        <fullName evidence="2">Uncharacterized protein</fullName>
    </submittedName>
</protein>
<organism evidence="2 3">
    <name type="scientific">Sphaeroforma arctica JP610</name>
    <dbReference type="NCBI Taxonomy" id="667725"/>
    <lineage>
        <taxon>Eukaryota</taxon>
        <taxon>Ichthyosporea</taxon>
        <taxon>Ichthyophonida</taxon>
        <taxon>Sphaeroforma</taxon>
    </lineage>
</organism>
<evidence type="ECO:0000256" key="1">
    <source>
        <dbReference type="SAM" id="MobiDB-lite"/>
    </source>
</evidence>
<evidence type="ECO:0000313" key="2">
    <source>
        <dbReference type="EMBL" id="KNC72626.1"/>
    </source>
</evidence>
<dbReference type="AlphaFoldDB" id="A0A0L0F7V1"/>
<dbReference type="Proteomes" id="UP000054560">
    <property type="component" value="Unassembled WGS sequence"/>
</dbReference>
<sequence>ECVSRQAGPPASPLPQIRKPLGSRFQSIQKGQKLPARRAQSTPLHQQEDVQCIGTSVGIEAGDIMVKKTRTAKTANPLNAMTNVTREVTWEGQKKQNKKSQTTPFQFELKFPQKTTAVSSLSQLMNESRAKSQPFEEYSR</sequence>
<dbReference type="RefSeq" id="XP_014146528.1">
    <property type="nucleotide sequence ID" value="XM_014291053.1"/>
</dbReference>
<feature type="non-terminal residue" evidence="2">
    <location>
        <position position="1"/>
    </location>
</feature>
<feature type="region of interest" description="Disordered" evidence="1">
    <location>
        <begin position="1"/>
        <end position="47"/>
    </location>
</feature>
<feature type="non-terminal residue" evidence="2">
    <location>
        <position position="140"/>
    </location>
</feature>
<dbReference type="GeneID" id="25915318"/>
<gene>
    <name evidence="2" type="ORF">SARC_14814</name>
</gene>
<keyword evidence="3" id="KW-1185">Reference proteome</keyword>
<proteinExistence type="predicted"/>
<accession>A0A0L0F7V1</accession>
<name>A0A0L0F7V1_9EUKA</name>
<evidence type="ECO:0000313" key="3">
    <source>
        <dbReference type="Proteomes" id="UP000054560"/>
    </source>
</evidence>
<dbReference type="EMBL" id="KQ246733">
    <property type="protein sequence ID" value="KNC72626.1"/>
    <property type="molecule type" value="Genomic_DNA"/>
</dbReference>